<keyword evidence="2" id="KW-1185">Reference proteome</keyword>
<evidence type="ECO:0000313" key="2">
    <source>
        <dbReference type="Proteomes" id="UP000828941"/>
    </source>
</evidence>
<organism evidence="1 2">
    <name type="scientific">Bauhinia variegata</name>
    <name type="common">Purple orchid tree</name>
    <name type="synonym">Phanera variegata</name>
    <dbReference type="NCBI Taxonomy" id="167791"/>
    <lineage>
        <taxon>Eukaryota</taxon>
        <taxon>Viridiplantae</taxon>
        <taxon>Streptophyta</taxon>
        <taxon>Embryophyta</taxon>
        <taxon>Tracheophyta</taxon>
        <taxon>Spermatophyta</taxon>
        <taxon>Magnoliopsida</taxon>
        <taxon>eudicotyledons</taxon>
        <taxon>Gunneridae</taxon>
        <taxon>Pentapetalae</taxon>
        <taxon>rosids</taxon>
        <taxon>fabids</taxon>
        <taxon>Fabales</taxon>
        <taxon>Fabaceae</taxon>
        <taxon>Cercidoideae</taxon>
        <taxon>Cercideae</taxon>
        <taxon>Bauhiniinae</taxon>
        <taxon>Bauhinia</taxon>
    </lineage>
</organism>
<protein>
    <submittedName>
        <fullName evidence="1">Uncharacterized protein</fullName>
    </submittedName>
</protein>
<proteinExistence type="predicted"/>
<reference evidence="1 2" key="1">
    <citation type="journal article" date="2022" name="DNA Res.">
        <title>Chromosomal-level genome assembly of the orchid tree Bauhinia variegata (Leguminosae; Cercidoideae) supports the allotetraploid origin hypothesis of Bauhinia.</title>
        <authorList>
            <person name="Zhong Y."/>
            <person name="Chen Y."/>
            <person name="Zheng D."/>
            <person name="Pang J."/>
            <person name="Liu Y."/>
            <person name="Luo S."/>
            <person name="Meng S."/>
            <person name="Qian L."/>
            <person name="Wei D."/>
            <person name="Dai S."/>
            <person name="Zhou R."/>
        </authorList>
    </citation>
    <scope>NUCLEOTIDE SEQUENCE [LARGE SCALE GENOMIC DNA]</scope>
    <source>
        <strain evidence="1">BV-YZ2020</strain>
    </source>
</reference>
<comment type="caution">
    <text evidence="1">The sequence shown here is derived from an EMBL/GenBank/DDBJ whole genome shotgun (WGS) entry which is preliminary data.</text>
</comment>
<dbReference type="Proteomes" id="UP000828941">
    <property type="component" value="Chromosome 4"/>
</dbReference>
<name>A0ACB9PGA5_BAUVA</name>
<accession>A0ACB9PGA5</accession>
<dbReference type="EMBL" id="CM039429">
    <property type="protein sequence ID" value="KAI4347087.1"/>
    <property type="molecule type" value="Genomic_DNA"/>
</dbReference>
<evidence type="ECO:0000313" key="1">
    <source>
        <dbReference type="EMBL" id="KAI4347087.1"/>
    </source>
</evidence>
<sequence>MEDDNGLELSLGLSFGGSSVKSKGKNSSSSDAKAEEVGRGGKTVDEFKNFFHAGVQKPDSIAATQRTDPSKPENFFNDLSKAKEDNVSVNLNGEDFGL</sequence>
<gene>
    <name evidence="1" type="ORF">L6164_007936</name>
</gene>